<feature type="chain" id="PRO_5047083209" evidence="1">
    <location>
        <begin position="23"/>
        <end position="1096"/>
    </location>
</feature>
<proteinExistence type="predicted"/>
<keyword evidence="1" id="KW-0732">Signal</keyword>
<evidence type="ECO:0000313" key="3">
    <source>
        <dbReference type="RefSeq" id="XP_052741530.1"/>
    </source>
</evidence>
<reference evidence="3" key="1">
    <citation type="submission" date="2025-08" db="UniProtKB">
        <authorList>
            <consortium name="RefSeq"/>
        </authorList>
    </citation>
    <scope>IDENTIFICATION</scope>
</reference>
<evidence type="ECO:0000256" key="1">
    <source>
        <dbReference type="SAM" id="SignalP"/>
    </source>
</evidence>
<dbReference type="RefSeq" id="XP_052741530.1">
    <property type="nucleotide sequence ID" value="XM_052885570.1"/>
</dbReference>
<name>A0ABM3LR25_BICAN</name>
<keyword evidence="2" id="KW-1185">Reference proteome</keyword>
<dbReference type="GeneID" id="112046376"/>
<dbReference type="Proteomes" id="UP001652582">
    <property type="component" value="Chromosome 14"/>
</dbReference>
<feature type="signal peptide" evidence="1">
    <location>
        <begin position="1"/>
        <end position="22"/>
    </location>
</feature>
<gene>
    <name evidence="3" type="primary">LOC112046376</name>
</gene>
<evidence type="ECO:0000313" key="2">
    <source>
        <dbReference type="Proteomes" id="UP001652582"/>
    </source>
</evidence>
<organism evidence="2 3">
    <name type="scientific">Bicyclus anynana</name>
    <name type="common">Squinting bush brown butterfly</name>
    <dbReference type="NCBI Taxonomy" id="110368"/>
    <lineage>
        <taxon>Eukaryota</taxon>
        <taxon>Metazoa</taxon>
        <taxon>Ecdysozoa</taxon>
        <taxon>Arthropoda</taxon>
        <taxon>Hexapoda</taxon>
        <taxon>Insecta</taxon>
        <taxon>Pterygota</taxon>
        <taxon>Neoptera</taxon>
        <taxon>Endopterygota</taxon>
        <taxon>Lepidoptera</taxon>
        <taxon>Glossata</taxon>
        <taxon>Ditrysia</taxon>
        <taxon>Papilionoidea</taxon>
        <taxon>Nymphalidae</taxon>
        <taxon>Satyrinae</taxon>
        <taxon>Satyrini</taxon>
        <taxon>Mycalesina</taxon>
        <taxon>Bicyclus</taxon>
    </lineage>
</organism>
<protein>
    <submittedName>
        <fullName evidence="3">Uncharacterized protein LOC112046376 isoform X1</fullName>
    </submittedName>
</protein>
<accession>A0ABM3LR25</accession>
<sequence>MHGRCFLYFLIFGSYLISDSLCCEYSFCGWKSDNTQAKTKWRRHGSGEFNAFISNENDSLILLSPIYDRVLAETGCLFSSFHIENTGGYIFRIYQIPVNVAYKQLLQNNETRQDYVLFEMGTRMASFRTHFSPVITLKKFDRDFQIVLEVIATSDRYVNPEINNITILQGSNCTSAQMVAVTPSSDTFEEYYVYLYTTTTTTPPPTTTAQTSEDVKDYLSCESNQSFCDWSNDPQAKTKWHRNGSGHLTAYLSNENDSLILLSPIYDRVLAETGCLFSNFNIENMGGYIFRIYQVPVNVAYKQLLQNNETRQDYVLFEIRTGRASYKRQFAPVITLKKFDHDFQIILEVIAASDLYVNPEIEDIPLLQGSDCTSAEMIAIHPHSDDFEEYYIYTTTTTTPPPTTTTQTREEVKDYLSCESNQSFCDWSNDPQAKTKWHRNGSGHLTAYLSNENVSLILLSPIYDRVLAETGCLFSNFNIENMGGYIFRIYQVPVNVAYKQLLQNNETRQDYVLFEIRTGRASYKRQFAPVITLKKFDHDFQIILEVIAASDLYVNPEIEDIPLLQGSDCTSAEMIAIHPHSDDFEEYYIYTTTTTTPPPTTTTQTREEVKDYLSCESNQSFCDWSNDPQAKTKWHRNGSGHLTAYLSNENDSLILLSPIYDRVLAETGCLFSNFNIENMGGYIFRIYQVPVNVAYKQLLQNNETRQDYVLFEIRTGRASYKRHFAPVITLKKFDHDFQIILEVIAASDLYVNPEIEDIPILQGSDCTSAEMIAIHPHSDDFEEYYIYTTTTTTPPPTTTTQTREEVKDYLSCESNQSFCDWSNDPQANKRWHRNGSGHLTAYLSNENDSLILLSPIYDRVLAETGCLFSNFNIENMGGYIFRIYQVPVNVAYKQLLQNNETRQDYVLFEIRTGRASYKRHFAPVITLKKFDRDFQIILEVIAASDLYVNPEIEDIPILQGSDCTSAEMIAIHPHSDNFEEYYIYTTTTTTPPPTTTAQTREEVKDFVKETDVNETITTQLQQQTRPKTTVSSDIKTDISTTTPSALMMSPLVTSDQQSSIVQLLAKMSFPSTITQYPPGLNGIHPKVVEWIVRTYY</sequence>